<accession>A5YL78</accession>
<keyword evidence="5" id="KW-0391">Immunity</keyword>
<feature type="domain" description="Immunoglobulin V-set" evidence="16">
    <location>
        <begin position="31"/>
        <end position="102"/>
    </location>
</feature>
<feature type="signal peptide" evidence="15">
    <location>
        <begin position="1"/>
        <end position="18"/>
    </location>
</feature>
<keyword evidence="7" id="KW-1064">Adaptive immunity</keyword>
<reference evidence="18" key="2">
    <citation type="journal article" date="2011" name="Dev. Comp. Immunol.">
        <title>Description of an elasmobranch TCR coreceptor: CD8alpha from Rhinobatos productus.</title>
        <authorList>
            <person name="Hansen J.D."/>
            <person name="Farrugia T.J."/>
            <person name="Woodson J."/>
            <person name="Laing K.J."/>
        </authorList>
    </citation>
    <scope>NUCLEOTIDE SEQUENCE</scope>
</reference>
<reference evidence="18" key="1">
    <citation type="submission" date="2007-04" db="EMBL/GenBank/DDBJ databases">
        <authorList>
            <person name="Hansen J."/>
        </authorList>
    </citation>
    <scope>NUCLEOTIDE SEQUENCE</scope>
</reference>
<evidence type="ECO:0000256" key="9">
    <source>
        <dbReference type="ARBA" id="ARBA00023139"/>
    </source>
</evidence>
<feature type="domain" description="Immunoglobulin" evidence="17">
    <location>
        <begin position="21"/>
        <end position="118"/>
    </location>
</feature>
<dbReference type="InterPro" id="IPR013783">
    <property type="entry name" value="Ig-like_fold"/>
</dbReference>
<dbReference type="GO" id="GO:0009897">
    <property type="term" value="C:external side of plasma membrane"/>
    <property type="evidence" value="ECO:0007669"/>
    <property type="project" value="TreeGrafter"/>
</dbReference>
<evidence type="ECO:0000259" key="17">
    <source>
        <dbReference type="SMART" id="SM00409"/>
    </source>
</evidence>
<keyword evidence="6 14" id="KW-1133">Transmembrane helix</keyword>
<keyword evidence="10" id="KW-1015">Disulfide bond</keyword>
<evidence type="ECO:0000256" key="8">
    <source>
        <dbReference type="ARBA" id="ARBA00023136"/>
    </source>
</evidence>
<evidence type="ECO:0000256" key="6">
    <source>
        <dbReference type="ARBA" id="ARBA00022989"/>
    </source>
</evidence>
<organism evidence="18">
    <name type="scientific">Pseudobatos productus</name>
    <name type="common">shovelnose guitarfish</name>
    <dbReference type="NCBI Taxonomy" id="170824"/>
    <lineage>
        <taxon>Eukaryota</taxon>
        <taxon>Metazoa</taxon>
        <taxon>Chordata</taxon>
        <taxon>Craniata</taxon>
        <taxon>Vertebrata</taxon>
        <taxon>Chondrichthyes</taxon>
        <taxon>Elasmobranchii</taxon>
        <taxon>Batoidea</taxon>
        <taxon>Rhinopristiformes</taxon>
        <taxon>Rhinobatidae</taxon>
        <taxon>Pseudobatos</taxon>
    </lineage>
</organism>
<keyword evidence="9" id="KW-0564">Palmitate</keyword>
<evidence type="ECO:0000256" key="3">
    <source>
        <dbReference type="ARBA" id="ARBA00022692"/>
    </source>
</evidence>
<dbReference type="SMART" id="SM00409">
    <property type="entry name" value="IG"/>
    <property type="match status" value="1"/>
</dbReference>
<evidence type="ECO:0000256" key="13">
    <source>
        <dbReference type="ARBA" id="ARBA00023319"/>
    </source>
</evidence>
<dbReference type="GO" id="GO:0007166">
    <property type="term" value="P:cell surface receptor signaling pathway"/>
    <property type="evidence" value="ECO:0007669"/>
    <property type="project" value="TreeGrafter"/>
</dbReference>
<evidence type="ECO:0000256" key="5">
    <source>
        <dbReference type="ARBA" id="ARBA00022859"/>
    </source>
</evidence>
<dbReference type="EMBL" id="EF559248">
    <property type="protein sequence ID" value="ABQ85060.1"/>
    <property type="molecule type" value="Genomic_DNA"/>
</dbReference>
<dbReference type="InterPro" id="IPR015468">
    <property type="entry name" value="CD8_asu"/>
</dbReference>
<keyword evidence="3 14" id="KW-0812">Transmembrane</keyword>
<dbReference type="PANTHER" id="PTHR10441">
    <property type="entry name" value="CD8 ALPHA CHAIN"/>
    <property type="match status" value="1"/>
</dbReference>
<keyword evidence="13" id="KW-0393">Immunoglobulin domain</keyword>
<evidence type="ECO:0000256" key="4">
    <source>
        <dbReference type="ARBA" id="ARBA00022729"/>
    </source>
</evidence>
<keyword evidence="2" id="KW-1003">Cell membrane</keyword>
<evidence type="ECO:0000256" key="2">
    <source>
        <dbReference type="ARBA" id="ARBA00022475"/>
    </source>
</evidence>
<evidence type="ECO:0000256" key="14">
    <source>
        <dbReference type="SAM" id="Phobius"/>
    </source>
</evidence>
<evidence type="ECO:0000256" key="12">
    <source>
        <dbReference type="ARBA" id="ARBA00023288"/>
    </source>
</evidence>
<dbReference type="EMBL" id="EF559247">
    <property type="protein sequence ID" value="ABQ85059.1"/>
    <property type="molecule type" value="mRNA"/>
</dbReference>
<evidence type="ECO:0000256" key="15">
    <source>
        <dbReference type="SAM" id="SignalP"/>
    </source>
</evidence>
<dbReference type="AlphaFoldDB" id="A5YL78"/>
<name>A5YL78_9CHON</name>
<proteinExistence type="evidence at transcript level"/>
<dbReference type="SUPFAM" id="SSF48726">
    <property type="entry name" value="Immunoglobulin"/>
    <property type="match status" value="1"/>
</dbReference>
<dbReference type="InterPro" id="IPR036179">
    <property type="entry name" value="Ig-like_dom_sf"/>
</dbReference>
<dbReference type="SMART" id="SM00406">
    <property type="entry name" value="IGv"/>
    <property type="match status" value="1"/>
</dbReference>
<evidence type="ECO:0000313" key="18">
    <source>
        <dbReference type="EMBL" id="ABQ85059.1"/>
    </source>
</evidence>
<evidence type="ECO:0000256" key="7">
    <source>
        <dbReference type="ARBA" id="ARBA00023130"/>
    </source>
</evidence>
<dbReference type="PANTHER" id="PTHR10441:SF2">
    <property type="entry name" value="T-CELL SURFACE GLYCOPROTEIN CD8 ALPHA CHAIN"/>
    <property type="match status" value="1"/>
</dbReference>
<sequence length="219" mass="24889">MKIIGFFLVVHLTSTAQSAVSPGKMVKKGETVVIECSLTANEGVYWFFQPENSKLKFLLYLSGAGKITAKDTRFDSKRSFGKVSLTVKTFTKEDSGKYYCVMVRNMNMEFGNMVARYLEEIKTTPKTTTVVTSTKVTATTQSEKTSCTPTESRLAKKEDKMSCHLFIWAPLTCAASLLLLALIFVSVLYCKRPRRRSCQHQFRKRPIPEDIRRPLNNYH</sequence>
<protein>
    <submittedName>
        <fullName evidence="18">CD8 alpha</fullName>
    </submittedName>
</protein>
<evidence type="ECO:0000256" key="1">
    <source>
        <dbReference type="ARBA" id="ARBA00004251"/>
    </source>
</evidence>
<keyword evidence="11" id="KW-0325">Glycoprotein</keyword>
<comment type="subcellular location">
    <subcellularLocation>
        <location evidence="1">Cell membrane</location>
        <topology evidence="1">Single-pass type I membrane protein</topology>
    </subcellularLocation>
</comment>
<feature type="chain" id="PRO_5007635517" evidence="15">
    <location>
        <begin position="19"/>
        <end position="219"/>
    </location>
</feature>
<dbReference type="InterPro" id="IPR013106">
    <property type="entry name" value="Ig_V-set"/>
</dbReference>
<keyword evidence="4 15" id="KW-0732">Signal</keyword>
<keyword evidence="8 14" id="KW-0472">Membrane</keyword>
<dbReference type="GO" id="GO:0045065">
    <property type="term" value="P:cytotoxic T cell differentiation"/>
    <property type="evidence" value="ECO:0007669"/>
    <property type="project" value="TreeGrafter"/>
</dbReference>
<evidence type="ECO:0000256" key="10">
    <source>
        <dbReference type="ARBA" id="ARBA00023157"/>
    </source>
</evidence>
<evidence type="ECO:0000256" key="11">
    <source>
        <dbReference type="ARBA" id="ARBA00023180"/>
    </source>
</evidence>
<dbReference type="Pfam" id="PF07686">
    <property type="entry name" value="V-set"/>
    <property type="match status" value="1"/>
</dbReference>
<evidence type="ECO:0000259" key="16">
    <source>
        <dbReference type="SMART" id="SM00406"/>
    </source>
</evidence>
<feature type="transmembrane region" description="Helical" evidence="14">
    <location>
        <begin position="165"/>
        <end position="190"/>
    </location>
</feature>
<keyword evidence="12" id="KW-0449">Lipoprotein</keyword>
<dbReference type="Gene3D" id="2.60.40.10">
    <property type="entry name" value="Immunoglobulins"/>
    <property type="match status" value="1"/>
</dbReference>
<dbReference type="GO" id="GO:0002456">
    <property type="term" value="P:T cell mediated immunity"/>
    <property type="evidence" value="ECO:0007669"/>
    <property type="project" value="TreeGrafter"/>
</dbReference>
<dbReference type="InterPro" id="IPR003599">
    <property type="entry name" value="Ig_sub"/>
</dbReference>